<dbReference type="PANTHER" id="PTHR40704">
    <property type="entry name" value="TRANSCRIPTION ELONGATION FACTOR SPT4"/>
    <property type="match status" value="1"/>
</dbReference>
<dbReference type="EMBL" id="EU016607">
    <property type="protein sequence ID" value="ABZ07706.1"/>
    <property type="molecule type" value="Genomic_DNA"/>
</dbReference>
<protein>
    <submittedName>
        <fullName evidence="3">Putative archaeal DNA-directed RNA polymerase subunit E''</fullName>
    </submittedName>
</protein>
<name>B3T547_9ZZZZ</name>
<dbReference type="InterPro" id="IPR029040">
    <property type="entry name" value="RPABC4/Spt4"/>
</dbReference>
<dbReference type="InterPro" id="IPR022800">
    <property type="entry name" value="Spt4/RpoE2_Znf"/>
</dbReference>
<accession>B3T547</accession>
<keyword evidence="1" id="KW-0804">Transcription</keyword>
<feature type="domain" description="Spt4/RpoE2 zinc finger" evidence="2">
    <location>
        <begin position="5"/>
        <end position="70"/>
    </location>
</feature>
<dbReference type="GO" id="GO:0006355">
    <property type="term" value="P:regulation of DNA-templated transcription"/>
    <property type="evidence" value="ECO:0007669"/>
    <property type="project" value="InterPro"/>
</dbReference>
<dbReference type="GO" id="GO:0000428">
    <property type="term" value="C:DNA-directed RNA polymerase complex"/>
    <property type="evidence" value="ECO:0007669"/>
    <property type="project" value="UniProtKB-KW"/>
</dbReference>
<proteinExistence type="predicted"/>
<evidence type="ECO:0000256" key="1">
    <source>
        <dbReference type="ARBA" id="ARBA00023163"/>
    </source>
</evidence>
<dbReference type="InterPro" id="IPR038589">
    <property type="entry name" value="Spt4_dom_sf"/>
</dbReference>
<evidence type="ECO:0000259" key="2">
    <source>
        <dbReference type="SMART" id="SM01389"/>
    </source>
</evidence>
<organism evidence="3">
    <name type="scientific">uncultured marine microorganism HF4000_ANIW137P11</name>
    <dbReference type="NCBI Taxonomy" id="455534"/>
    <lineage>
        <taxon>unclassified sequences</taxon>
        <taxon>environmental samples</taxon>
    </lineage>
</organism>
<dbReference type="InterPro" id="IPR007178">
    <property type="entry name" value="Spt4_arch"/>
</dbReference>
<dbReference type="Pfam" id="PF06093">
    <property type="entry name" value="Spt4"/>
    <property type="match status" value="1"/>
</dbReference>
<dbReference type="SUPFAM" id="SSF63393">
    <property type="entry name" value="RNA polymerase subunits"/>
    <property type="match status" value="1"/>
</dbReference>
<gene>
    <name evidence="3" type="ORF">ALOHA_HF4000ANIW137P11ctg1g18</name>
</gene>
<dbReference type="SMART" id="SM01389">
    <property type="entry name" value="Spt4"/>
    <property type="match status" value="1"/>
</dbReference>
<dbReference type="Gene3D" id="2.20.28.90">
    <property type="match status" value="1"/>
</dbReference>
<dbReference type="NCBIfam" id="NF041664">
    <property type="entry name" value="RNAP_arch_Epp"/>
    <property type="match status" value="1"/>
</dbReference>
<reference evidence="3" key="1">
    <citation type="journal article" date="2008" name="ISME J.">
        <title>Genomic patterns of recombination, clonal divergence and environment in marine microbial populations.</title>
        <authorList>
            <person name="Konstantinidis K.T."/>
            <person name="Delong E.F."/>
        </authorList>
    </citation>
    <scope>NUCLEOTIDE SEQUENCE</scope>
</reference>
<sequence length="72" mass="8034">MVKKPFACGECNRILPDPISRNDPVQCANCPSAPVTTDWQGYVVILHPRRSEIAQRLNISQPGSYALKVNIR</sequence>
<keyword evidence="3" id="KW-0240">DNA-directed RNA polymerase</keyword>
<dbReference type="PANTHER" id="PTHR40704:SF1">
    <property type="entry name" value="TRANSCRIPTION ELONGATION FACTOR SPT4"/>
    <property type="match status" value="1"/>
</dbReference>
<dbReference type="AlphaFoldDB" id="B3T547"/>
<evidence type="ECO:0000313" key="3">
    <source>
        <dbReference type="EMBL" id="ABZ07706.1"/>
    </source>
</evidence>